<protein>
    <recommendedName>
        <fullName evidence="1">Reverse transcriptase domain-containing protein</fullName>
    </recommendedName>
</protein>
<dbReference type="EnsemblPlants" id="AET7Gv20823100.2">
    <property type="protein sequence ID" value="AET7Gv20823100.2"/>
    <property type="gene ID" value="AET7Gv20823100"/>
</dbReference>
<dbReference type="AlphaFoldDB" id="A0A453S5S4"/>
<reference evidence="3" key="1">
    <citation type="journal article" date="2014" name="Science">
        <title>Ancient hybridizations among the ancestral genomes of bread wheat.</title>
        <authorList>
            <consortium name="International Wheat Genome Sequencing Consortium,"/>
            <person name="Marcussen T."/>
            <person name="Sandve S.R."/>
            <person name="Heier L."/>
            <person name="Spannagl M."/>
            <person name="Pfeifer M."/>
            <person name="Jakobsen K.S."/>
            <person name="Wulff B.B."/>
            <person name="Steuernagel B."/>
            <person name="Mayer K.F."/>
            <person name="Olsen O.A."/>
        </authorList>
    </citation>
    <scope>NUCLEOTIDE SEQUENCE [LARGE SCALE GENOMIC DNA]</scope>
    <source>
        <strain evidence="3">cv. AL8/78</strain>
    </source>
</reference>
<dbReference type="SUPFAM" id="SSF56672">
    <property type="entry name" value="DNA/RNA polymerases"/>
    <property type="match status" value="1"/>
</dbReference>
<reference evidence="2" key="5">
    <citation type="journal article" date="2021" name="G3 (Bethesda)">
        <title>Aegilops tauschii genome assembly Aet v5.0 features greater sequence contiguity and improved annotation.</title>
        <authorList>
            <person name="Wang L."/>
            <person name="Zhu T."/>
            <person name="Rodriguez J.C."/>
            <person name="Deal K.R."/>
            <person name="Dubcovsky J."/>
            <person name="McGuire P.E."/>
            <person name="Lux T."/>
            <person name="Spannagl M."/>
            <person name="Mayer K.F.X."/>
            <person name="Baldrich P."/>
            <person name="Meyers B.C."/>
            <person name="Huo N."/>
            <person name="Gu Y.Q."/>
            <person name="Zhou H."/>
            <person name="Devos K.M."/>
            <person name="Bennetzen J.L."/>
            <person name="Unver T."/>
            <person name="Budak H."/>
            <person name="Gulick P.J."/>
            <person name="Galiba G."/>
            <person name="Kalapos B."/>
            <person name="Nelson D.R."/>
            <person name="Li P."/>
            <person name="You F.M."/>
            <person name="Luo M.C."/>
            <person name="Dvorak J."/>
        </authorList>
    </citation>
    <scope>NUCLEOTIDE SEQUENCE [LARGE SCALE GENOMIC DNA]</scope>
    <source>
        <strain evidence="2">cv. AL8/78</strain>
    </source>
</reference>
<reference evidence="3" key="2">
    <citation type="journal article" date="2017" name="Nat. Plants">
        <title>The Aegilops tauschii genome reveals multiple impacts of transposons.</title>
        <authorList>
            <person name="Zhao G."/>
            <person name="Zou C."/>
            <person name="Li K."/>
            <person name="Wang K."/>
            <person name="Li T."/>
            <person name="Gao L."/>
            <person name="Zhang X."/>
            <person name="Wang H."/>
            <person name="Yang Z."/>
            <person name="Liu X."/>
            <person name="Jiang W."/>
            <person name="Mao L."/>
            <person name="Kong X."/>
            <person name="Jiao Y."/>
            <person name="Jia J."/>
        </authorList>
    </citation>
    <scope>NUCLEOTIDE SEQUENCE [LARGE SCALE GENOMIC DNA]</scope>
    <source>
        <strain evidence="3">cv. AL8/78</strain>
    </source>
</reference>
<dbReference type="InterPro" id="IPR000477">
    <property type="entry name" value="RT_dom"/>
</dbReference>
<dbReference type="PANTHER" id="PTHR46890:SF48">
    <property type="entry name" value="RNA-DIRECTED DNA POLYMERASE"/>
    <property type="match status" value="1"/>
</dbReference>
<evidence type="ECO:0000259" key="1">
    <source>
        <dbReference type="PROSITE" id="PS50878"/>
    </source>
</evidence>
<dbReference type="PANTHER" id="PTHR46890">
    <property type="entry name" value="NON-LTR RETROLELEMENT REVERSE TRANSCRIPTASE-LIKE PROTEIN-RELATED"/>
    <property type="match status" value="1"/>
</dbReference>
<proteinExistence type="predicted"/>
<organism evidence="2 3">
    <name type="scientific">Aegilops tauschii subsp. strangulata</name>
    <name type="common">Goatgrass</name>
    <dbReference type="NCBI Taxonomy" id="200361"/>
    <lineage>
        <taxon>Eukaryota</taxon>
        <taxon>Viridiplantae</taxon>
        <taxon>Streptophyta</taxon>
        <taxon>Embryophyta</taxon>
        <taxon>Tracheophyta</taxon>
        <taxon>Spermatophyta</taxon>
        <taxon>Magnoliopsida</taxon>
        <taxon>Liliopsida</taxon>
        <taxon>Poales</taxon>
        <taxon>Poaceae</taxon>
        <taxon>BOP clade</taxon>
        <taxon>Pooideae</taxon>
        <taxon>Triticodae</taxon>
        <taxon>Triticeae</taxon>
        <taxon>Triticinae</taxon>
        <taxon>Aegilops</taxon>
    </lineage>
</organism>
<feature type="domain" description="Reverse transcriptase" evidence="1">
    <location>
        <begin position="178"/>
        <end position="373"/>
    </location>
</feature>
<keyword evidence="3" id="KW-1185">Reference proteome</keyword>
<dbReference type="Pfam" id="PF00078">
    <property type="entry name" value="RVT_1"/>
    <property type="match status" value="1"/>
</dbReference>
<dbReference type="InterPro" id="IPR052343">
    <property type="entry name" value="Retrotransposon-Effector_Assoc"/>
</dbReference>
<reference evidence="2" key="3">
    <citation type="journal article" date="2017" name="Nature">
        <title>Genome sequence of the progenitor of the wheat D genome Aegilops tauschii.</title>
        <authorList>
            <person name="Luo M.C."/>
            <person name="Gu Y.Q."/>
            <person name="Puiu D."/>
            <person name="Wang H."/>
            <person name="Twardziok S.O."/>
            <person name="Deal K.R."/>
            <person name="Huo N."/>
            <person name="Zhu T."/>
            <person name="Wang L."/>
            <person name="Wang Y."/>
            <person name="McGuire P.E."/>
            <person name="Liu S."/>
            <person name="Long H."/>
            <person name="Ramasamy R.K."/>
            <person name="Rodriguez J.C."/>
            <person name="Van S.L."/>
            <person name="Yuan L."/>
            <person name="Wang Z."/>
            <person name="Xia Z."/>
            <person name="Xiao L."/>
            <person name="Anderson O.D."/>
            <person name="Ouyang S."/>
            <person name="Liang Y."/>
            <person name="Zimin A.V."/>
            <person name="Pertea G."/>
            <person name="Qi P."/>
            <person name="Bennetzen J.L."/>
            <person name="Dai X."/>
            <person name="Dawson M.W."/>
            <person name="Muller H.G."/>
            <person name="Kugler K."/>
            <person name="Rivarola-Duarte L."/>
            <person name="Spannagl M."/>
            <person name="Mayer K.F.X."/>
            <person name="Lu F.H."/>
            <person name="Bevan M.W."/>
            <person name="Leroy P."/>
            <person name="Li P."/>
            <person name="You F.M."/>
            <person name="Sun Q."/>
            <person name="Liu Z."/>
            <person name="Lyons E."/>
            <person name="Wicker T."/>
            <person name="Salzberg S.L."/>
            <person name="Devos K.M."/>
            <person name="Dvorak J."/>
        </authorList>
    </citation>
    <scope>NUCLEOTIDE SEQUENCE [LARGE SCALE GENOMIC DNA]</scope>
    <source>
        <strain evidence="2">cv. AL8/78</strain>
    </source>
</reference>
<accession>A0A453S5S4</accession>
<name>A0A453S5S4_AEGTS</name>
<dbReference type="Proteomes" id="UP000015105">
    <property type="component" value="Chromosome 7D"/>
</dbReference>
<evidence type="ECO:0000313" key="3">
    <source>
        <dbReference type="Proteomes" id="UP000015105"/>
    </source>
</evidence>
<reference evidence="2" key="4">
    <citation type="submission" date="2019-03" db="UniProtKB">
        <authorList>
            <consortium name="EnsemblPlants"/>
        </authorList>
    </citation>
    <scope>IDENTIFICATION</scope>
</reference>
<sequence length="373" mass="43215">DRKRKELKVLYEKANSEENTQRIKKVSGELDELLVREELMWKQRSRATWIKEGDQNTRYLHKKSTWRQKKNQIRKLKNEEGTWIEKKTELNAMATDFFKKLYTKDEEVVPFELIELLPRSIQDDMNIKLTEKNSEKEVSDALFQIGPLKALGQDGFPARFFQRNWSTIKKDVIEAVLKFFEDGIMPEGINDTVIVLIPKGRNPQSLKDFRPISLCNVIYKVISKCLVNRLRPYLDELISETQSAFIPGRLITDNAIIAFECFHKIQHSKNPHNTHCAYKLDLAKAYDRVDWNYLRGALEKIGFSPVWINWVMKCVTSVRFSVRMNGEVLEPFTPSKGLRQGDPLSPYLFLCVADGLANIFKKAVLGGSITPVE</sequence>
<evidence type="ECO:0000313" key="2">
    <source>
        <dbReference type="EnsemblPlants" id="AET7Gv20823100.2"/>
    </source>
</evidence>
<dbReference type="CDD" id="cd01650">
    <property type="entry name" value="RT_nLTR_like"/>
    <property type="match status" value="1"/>
</dbReference>
<dbReference type="InterPro" id="IPR043502">
    <property type="entry name" value="DNA/RNA_pol_sf"/>
</dbReference>
<dbReference type="Gramene" id="AET7Gv20823100.2">
    <property type="protein sequence ID" value="AET7Gv20823100.2"/>
    <property type="gene ID" value="AET7Gv20823100"/>
</dbReference>
<dbReference type="PROSITE" id="PS50878">
    <property type="entry name" value="RT_POL"/>
    <property type="match status" value="1"/>
</dbReference>